<dbReference type="EMBL" id="JBAMIC010000002">
    <property type="protein sequence ID" value="KAK7112340.1"/>
    <property type="molecule type" value="Genomic_DNA"/>
</dbReference>
<dbReference type="Proteomes" id="UP001374579">
    <property type="component" value="Unassembled WGS sequence"/>
</dbReference>
<evidence type="ECO:0000313" key="2">
    <source>
        <dbReference type="EMBL" id="KAK7112340.1"/>
    </source>
</evidence>
<keyword evidence="3" id="KW-1185">Reference proteome</keyword>
<evidence type="ECO:0000313" key="3">
    <source>
        <dbReference type="Proteomes" id="UP001374579"/>
    </source>
</evidence>
<protein>
    <submittedName>
        <fullName evidence="2">Uncharacterized protein</fullName>
    </submittedName>
</protein>
<comment type="caution">
    <text evidence="2">The sequence shown here is derived from an EMBL/GenBank/DDBJ whole genome shotgun (WGS) entry which is preliminary data.</text>
</comment>
<proteinExistence type="predicted"/>
<name>A0AAN9GMS2_9CAEN</name>
<sequence length="189" mass="21259">MSERHVQTVNDAPQKARQARTDPDLALQCLRTIPLSSSIPSPLQILTGRKARSNMPIKLNSLPNSIREELQDRQNVQKMYHNRHAKDLPVLQPGQQARVQDYQAGKRIRATVTGPSAEPRSYQLTTQQGQMLRRNRVHIRDVPQAVEATPKPPEVQLQQHPLTQQLPSQAGATTTRSGRIIKAPQKLDL</sequence>
<feature type="region of interest" description="Disordered" evidence="1">
    <location>
        <begin position="147"/>
        <end position="189"/>
    </location>
</feature>
<reference evidence="2 3" key="1">
    <citation type="submission" date="2024-02" db="EMBL/GenBank/DDBJ databases">
        <title>Chromosome-scale genome assembly of the rough periwinkle Littorina saxatilis.</title>
        <authorList>
            <person name="De Jode A."/>
            <person name="Faria R."/>
            <person name="Formenti G."/>
            <person name="Sims Y."/>
            <person name="Smith T.P."/>
            <person name="Tracey A."/>
            <person name="Wood J.M.D."/>
            <person name="Zagrodzka Z.B."/>
            <person name="Johannesson K."/>
            <person name="Butlin R.K."/>
            <person name="Leder E.H."/>
        </authorList>
    </citation>
    <scope>NUCLEOTIDE SEQUENCE [LARGE SCALE GENOMIC DNA]</scope>
    <source>
        <strain evidence="2">Snail1</strain>
        <tissue evidence="2">Muscle</tissue>
    </source>
</reference>
<accession>A0AAN9GMS2</accession>
<organism evidence="2 3">
    <name type="scientific">Littorina saxatilis</name>
    <dbReference type="NCBI Taxonomy" id="31220"/>
    <lineage>
        <taxon>Eukaryota</taxon>
        <taxon>Metazoa</taxon>
        <taxon>Spiralia</taxon>
        <taxon>Lophotrochozoa</taxon>
        <taxon>Mollusca</taxon>
        <taxon>Gastropoda</taxon>
        <taxon>Caenogastropoda</taxon>
        <taxon>Littorinimorpha</taxon>
        <taxon>Littorinoidea</taxon>
        <taxon>Littorinidae</taxon>
        <taxon>Littorina</taxon>
    </lineage>
</organism>
<feature type="compositionally biased region" description="Low complexity" evidence="1">
    <location>
        <begin position="156"/>
        <end position="169"/>
    </location>
</feature>
<dbReference type="PANTHER" id="PTHR33244">
    <property type="entry name" value="INTEGRASE CATALYTIC DOMAIN-CONTAINING PROTEIN-RELATED"/>
    <property type="match status" value="1"/>
</dbReference>
<gene>
    <name evidence="2" type="ORF">V1264_011809</name>
</gene>
<feature type="region of interest" description="Disordered" evidence="1">
    <location>
        <begin position="1"/>
        <end position="22"/>
    </location>
</feature>
<dbReference type="AlphaFoldDB" id="A0AAN9GMS2"/>
<evidence type="ECO:0000256" key="1">
    <source>
        <dbReference type="SAM" id="MobiDB-lite"/>
    </source>
</evidence>
<dbReference type="PANTHER" id="PTHR33244:SF3">
    <property type="entry name" value="PEPTIDASE A2 DOMAIN-CONTAINING PROTEIN"/>
    <property type="match status" value="1"/>
</dbReference>